<sequence length="593" mass="65308">MVGKTLIVGGGLTGAALARLLQEAKAAATYASEVVVWDRNSILGGRAMARSFPKQREVHVDMGAQYWTPKSDLNDDFRQKLTQSGRLVPFAENEITQDPYKGTVKTHLVSPDGKGFRAMVEHLLEGTETKLSTHLESFQVLDDKRIQVTTDEGKEEIVNELVLTCPIPNVLSVIKKSSSFHVAPEILRALESVTYSQRFAAAYVFDEKAVPAVQELGWTAKYVPGDESDIIRFVCWDHLKKKQDENSPPTLIVHTSVGFGATFMDDTRHNDEILALITKSLREVLPSLPAEQDARLHRWRISQVTVPYHDRNGAMGEDPPSALVLSANPRIIVAGDSFLGSAKTLTLHLPGYLRKKSRHDRWQRRYFEATTHYLTYYKSRESEKLLACIDLWRTQTIDFNPADGDKLEFSIAIGEQSYLLKADSQDDAARWVKGLQARQYRPEGTPSEVFSLRSEHMDAESDASSEYGGRRPRNASSDSGSHRSSLSMSYVETQNPVVPNAAAIARLSLSHADAPNPVVPNANLIARASFSHAEATNPVVPSATANAATGAKYPMVNTNQQVTRSTVATTAAVKTADEENAANAQCCAPCVIM</sequence>
<reference evidence="3 4" key="1">
    <citation type="submission" date="2015-11" db="EMBL/GenBank/DDBJ databases">
        <title>Genomes and virulence difference between two physiological races of Phytophthora nicotianae.</title>
        <authorList>
            <person name="Liu H."/>
            <person name="Ma X."/>
            <person name="Yu H."/>
            <person name="Fang D."/>
            <person name="Li Y."/>
            <person name="Wang X."/>
            <person name="Wang W."/>
            <person name="Dong Y."/>
            <person name="Xiao B."/>
        </authorList>
    </citation>
    <scope>NUCLEOTIDE SEQUENCE [LARGE SCALE GENOMIC DNA]</scope>
    <source>
        <strain evidence="4">race 0</strain>
    </source>
</reference>
<gene>
    <name evidence="3" type="ORF">AM587_10013462</name>
</gene>
<evidence type="ECO:0000256" key="1">
    <source>
        <dbReference type="SAM" id="MobiDB-lite"/>
    </source>
</evidence>
<name>A0A0W8BQ57_PHYNI</name>
<evidence type="ECO:0000259" key="2">
    <source>
        <dbReference type="PROSITE" id="PS50003"/>
    </source>
</evidence>
<protein>
    <submittedName>
        <fullName evidence="3">Renalase</fullName>
    </submittedName>
</protein>
<dbReference type="GO" id="GO:0016651">
    <property type="term" value="F:oxidoreductase activity, acting on NAD(P)H"/>
    <property type="evidence" value="ECO:0007669"/>
    <property type="project" value="InterPro"/>
</dbReference>
<dbReference type="EMBL" id="LNFO01006022">
    <property type="protein sequence ID" value="KUF73999.1"/>
    <property type="molecule type" value="Genomic_DNA"/>
</dbReference>
<dbReference type="PANTHER" id="PTHR23357">
    <property type="entry name" value="RENALASE"/>
    <property type="match status" value="1"/>
</dbReference>
<dbReference type="Pfam" id="PF13450">
    <property type="entry name" value="NAD_binding_8"/>
    <property type="match status" value="1"/>
</dbReference>
<dbReference type="AlphaFoldDB" id="A0A0W8BQ57"/>
<dbReference type="InterPro" id="IPR001849">
    <property type="entry name" value="PH_domain"/>
</dbReference>
<dbReference type="InterPro" id="IPR011993">
    <property type="entry name" value="PH-like_dom_sf"/>
</dbReference>
<dbReference type="InterPro" id="IPR036188">
    <property type="entry name" value="FAD/NAD-bd_sf"/>
</dbReference>
<feature type="domain" description="PH" evidence="2">
    <location>
        <begin position="346"/>
        <end position="440"/>
    </location>
</feature>
<evidence type="ECO:0000313" key="4">
    <source>
        <dbReference type="Proteomes" id="UP000052943"/>
    </source>
</evidence>
<dbReference type="Gene3D" id="3.50.50.60">
    <property type="entry name" value="FAD/NAD(P)-binding domain"/>
    <property type="match status" value="1"/>
</dbReference>
<dbReference type="Pfam" id="PF00169">
    <property type="entry name" value="PH"/>
    <property type="match status" value="1"/>
</dbReference>
<accession>A0A0W8BQ57</accession>
<dbReference type="InterPro" id="IPR040174">
    <property type="entry name" value="RNLS"/>
</dbReference>
<dbReference type="SUPFAM" id="SSF51905">
    <property type="entry name" value="FAD/NAD(P)-binding domain"/>
    <property type="match status" value="1"/>
</dbReference>
<feature type="region of interest" description="Disordered" evidence="1">
    <location>
        <begin position="442"/>
        <end position="489"/>
    </location>
</feature>
<comment type="caution">
    <text evidence="3">The sequence shown here is derived from an EMBL/GenBank/DDBJ whole genome shotgun (WGS) entry which is preliminary data.</text>
</comment>
<dbReference type="OrthoDB" id="2161133at2759"/>
<dbReference type="SMART" id="SM00233">
    <property type="entry name" value="PH"/>
    <property type="match status" value="1"/>
</dbReference>
<organism evidence="3 4">
    <name type="scientific">Phytophthora nicotianae</name>
    <name type="common">Potato buckeye rot agent</name>
    <name type="synonym">Phytophthora parasitica</name>
    <dbReference type="NCBI Taxonomy" id="4792"/>
    <lineage>
        <taxon>Eukaryota</taxon>
        <taxon>Sar</taxon>
        <taxon>Stramenopiles</taxon>
        <taxon>Oomycota</taxon>
        <taxon>Peronosporomycetes</taxon>
        <taxon>Peronosporales</taxon>
        <taxon>Peronosporaceae</taxon>
        <taxon>Phytophthora</taxon>
    </lineage>
</organism>
<dbReference type="Gene3D" id="3.90.660.10">
    <property type="match status" value="1"/>
</dbReference>
<dbReference type="STRING" id="4790.A0A0W8BQ57"/>
<evidence type="ECO:0000313" key="3">
    <source>
        <dbReference type="EMBL" id="KUF73999.1"/>
    </source>
</evidence>
<dbReference type="GO" id="GO:0005576">
    <property type="term" value="C:extracellular region"/>
    <property type="evidence" value="ECO:0007669"/>
    <property type="project" value="TreeGrafter"/>
</dbReference>
<feature type="compositionally biased region" description="Low complexity" evidence="1">
    <location>
        <begin position="476"/>
        <end position="489"/>
    </location>
</feature>
<proteinExistence type="predicted"/>
<dbReference type="Proteomes" id="UP000052943">
    <property type="component" value="Unassembled WGS sequence"/>
</dbReference>
<dbReference type="SUPFAM" id="SSF50729">
    <property type="entry name" value="PH domain-like"/>
    <property type="match status" value="1"/>
</dbReference>
<dbReference type="Gene3D" id="2.30.29.30">
    <property type="entry name" value="Pleckstrin-homology domain (PH domain)/Phosphotyrosine-binding domain (PTB)"/>
    <property type="match status" value="1"/>
</dbReference>
<dbReference type="PANTHER" id="PTHR23357:SF1">
    <property type="entry name" value="RENALASE"/>
    <property type="match status" value="1"/>
</dbReference>
<dbReference type="PROSITE" id="PS50003">
    <property type="entry name" value="PH_DOMAIN"/>
    <property type="match status" value="1"/>
</dbReference>